<proteinExistence type="predicted"/>
<dbReference type="RefSeq" id="WP_062113830.1">
    <property type="nucleotide sequence ID" value="NZ_CP013236.1"/>
</dbReference>
<name>A0ABN4MEL7_9BURK</name>
<dbReference type="InterPro" id="IPR027417">
    <property type="entry name" value="P-loop_NTPase"/>
</dbReference>
<dbReference type="EMBL" id="CP013236">
    <property type="protein sequence ID" value="AMP14032.1"/>
    <property type="molecule type" value="Genomic_DNA"/>
</dbReference>
<organism evidence="1 2">
    <name type="scientific">Collimonas pratensis</name>
    <dbReference type="NCBI Taxonomy" id="279113"/>
    <lineage>
        <taxon>Bacteria</taxon>
        <taxon>Pseudomonadati</taxon>
        <taxon>Pseudomonadota</taxon>
        <taxon>Betaproteobacteria</taxon>
        <taxon>Burkholderiales</taxon>
        <taxon>Oxalobacteraceae</taxon>
        <taxon>Collimonas</taxon>
    </lineage>
</organism>
<keyword evidence="2" id="KW-1185">Reference proteome</keyword>
<protein>
    <recommendedName>
        <fullName evidence="3">Universal stress family protein</fullName>
    </recommendedName>
</protein>
<sequence>MILTIASEHASTVATDIAASLAAAIARRRARAGRNVLLVYQNPKLPQAGWLATAIKTGAEIRSIAAKDIGVELAAAKSSYHDILVHLPKHDDAGARGALAQADLALFAIAAENWQTDGSLAASMRAASILKPGLPLVALIDDSAAGQHVMSTLSASIGGLRFLHLSATKRDDVSVGALYQALYGHCCSA</sequence>
<evidence type="ECO:0000313" key="1">
    <source>
        <dbReference type="EMBL" id="AMP14032.1"/>
    </source>
</evidence>
<reference evidence="1 2" key="1">
    <citation type="submission" date="2015-11" db="EMBL/GenBank/DDBJ databases">
        <title>Exploring the genomic traits of fungus-feeding bacterial genus Collimonas.</title>
        <authorList>
            <person name="Song C."/>
            <person name="Schmidt R."/>
            <person name="de Jager V."/>
            <person name="Krzyzanowska D."/>
            <person name="Jongedijk E."/>
            <person name="Cankar K."/>
            <person name="Beekwilder J."/>
            <person name="van Veen A."/>
            <person name="de Boer W."/>
            <person name="van Veen J.A."/>
            <person name="Garbeva P."/>
        </authorList>
    </citation>
    <scope>NUCLEOTIDE SEQUENCE [LARGE SCALE GENOMIC DNA]</scope>
    <source>
        <strain evidence="1 2">Ter291</strain>
    </source>
</reference>
<evidence type="ECO:0000313" key="2">
    <source>
        <dbReference type="Proteomes" id="UP000074914"/>
    </source>
</evidence>
<gene>
    <name evidence="1" type="ORF">CPter291_1764</name>
</gene>
<dbReference type="Proteomes" id="UP000074914">
    <property type="component" value="Chromosome"/>
</dbReference>
<accession>A0ABN4MEL7</accession>
<evidence type="ECO:0008006" key="3">
    <source>
        <dbReference type="Google" id="ProtNLM"/>
    </source>
</evidence>
<dbReference type="Gene3D" id="3.40.50.300">
    <property type="entry name" value="P-loop containing nucleotide triphosphate hydrolases"/>
    <property type="match status" value="1"/>
</dbReference>